<evidence type="ECO:0000256" key="2">
    <source>
        <dbReference type="SAM" id="MobiDB-lite"/>
    </source>
</evidence>
<proteinExistence type="predicted"/>
<feature type="coiled-coil region" evidence="1">
    <location>
        <begin position="72"/>
        <end position="142"/>
    </location>
</feature>
<sequence>MPISGIRKSSQAYTRRSRLADRIAKFGVLAMRPCRRCVTGGRECLTSPESDRCSACVRSGVSCDLAISPAELDRVEEELLRLRKEKEDVSVRKRELKAELRAKKERLRKQIAFLEKRQADLIRTELQNIEELEADERRERELEAQVATLSPTSFEPFVVPDDWLAVGSFGGTGATSPHNGISSTSNSTS</sequence>
<comment type="caution">
    <text evidence="3">The sequence shown here is derived from an EMBL/GenBank/DDBJ whole genome shotgun (WGS) entry which is preliminary data.</text>
</comment>
<accession>A0A5M8PJQ5</accession>
<dbReference type="Proteomes" id="UP000324767">
    <property type="component" value="Unassembled WGS sequence"/>
</dbReference>
<evidence type="ECO:0008006" key="5">
    <source>
        <dbReference type="Google" id="ProtNLM"/>
    </source>
</evidence>
<organism evidence="3 4">
    <name type="scientific">Lasallia pustulata</name>
    <dbReference type="NCBI Taxonomy" id="136370"/>
    <lineage>
        <taxon>Eukaryota</taxon>
        <taxon>Fungi</taxon>
        <taxon>Dikarya</taxon>
        <taxon>Ascomycota</taxon>
        <taxon>Pezizomycotina</taxon>
        <taxon>Lecanoromycetes</taxon>
        <taxon>OSLEUM clade</taxon>
        <taxon>Umbilicariomycetidae</taxon>
        <taxon>Umbilicariales</taxon>
        <taxon>Umbilicariaceae</taxon>
        <taxon>Lasallia</taxon>
    </lineage>
</organism>
<evidence type="ECO:0000256" key="1">
    <source>
        <dbReference type="SAM" id="Coils"/>
    </source>
</evidence>
<name>A0A5M8PJQ5_9LECA</name>
<dbReference type="AlphaFoldDB" id="A0A5M8PJQ5"/>
<evidence type="ECO:0000313" key="3">
    <source>
        <dbReference type="EMBL" id="KAA6408822.1"/>
    </source>
</evidence>
<keyword evidence="1" id="KW-0175">Coiled coil</keyword>
<evidence type="ECO:0000313" key="4">
    <source>
        <dbReference type="Proteomes" id="UP000324767"/>
    </source>
</evidence>
<feature type="compositionally biased region" description="Polar residues" evidence="2">
    <location>
        <begin position="174"/>
        <end position="189"/>
    </location>
</feature>
<reference evidence="3 4" key="1">
    <citation type="submission" date="2019-09" db="EMBL/GenBank/DDBJ databases">
        <title>The hologenome of the rock-dwelling lichen Lasallia pustulata.</title>
        <authorList>
            <person name="Greshake Tzovaras B."/>
            <person name="Segers F."/>
            <person name="Bicker A."/>
            <person name="Dal Grande F."/>
            <person name="Otte J."/>
            <person name="Hankeln T."/>
            <person name="Schmitt I."/>
            <person name="Ebersberger I."/>
        </authorList>
    </citation>
    <scope>NUCLEOTIDE SEQUENCE [LARGE SCALE GENOMIC DNA]</scope>
    <source>
        <strain evidence="3">A1-1</strain>
    </source>
</reference>
<dbReference type="EMBL" id="VXIT01000012">
    <property type="protein sequence ID" value="KAA6408822.1"/>
    <property type="molecule type" value="Genomic_DNA"/>
</dbReference>
<feature type="region of interest" description="Disordered" evidence="2">
    <location>
        <begin position="168"/>
        <end position="189"/>
    </location>
</feature>
<protein>
    <recommendedName>
        <fullName evidence="5">Zn(2)-C6 fungal-type domain-containing protein</fullName>
    </recommendedName>
</protein>
<gene>
    <name evidence="3" type="ORF">FRX48_07166</name>
</gene>